<reference evidence="9 10" key="1">
    <citation type="submission" date="2020-08" db="EMBL/GenBank/DDBJ databases">
        <title>Acidobacteriota in marine sediments use diverse sulfur dissimilation pathways.</title>
        <authorList>
            <person name="Wasmund K."/>
        </authorList>
    </citation>
    <scope>NUCLEOTIDE SEQUENCE [LARGE SCALE GENOMIC DNA]</scope>
    <source>
        <strain evidence="9">MAG AM3-A</strain>
    </source>
</reference>
<dbReference type="Pfam" id="PF00355">
    <property type="entry name" value="Rieske"/>
    <property type="match status" value="1"/>
</dbReference>
<evidence type="ECO:0000256" key="1">
    <source>
        <dbReference type="ARBA" id="ARBA00007812"/>
    </source>
</evidence>
<dbReference type="GO" id="GO:0051537">
    <property type="term" value="F:2 iron, 2 sulfur cluster binding"/>
    <property type="evidence" value="ECO:0007669"/>
    <property type="project" value="UniProtKB-KW"/>
</dbReference>
<dbReference type="Pfam" id="PF02775">
    <property type="entry name" value="TPP_enzyme_C"/>
    <property type="match status" value="1"/>
</dbReference>
<dbReference type="GO" id="GO:0000287">
    <property type="term" value="F:magnesium ion binding"/>
    <property type="evidence" value="ECO:0007669"/>
    <property type="project" value="InterPro"/>
</dbReference>
<dbReference type="SUPFAM" id="SSF52467">
    <property type="entry name" value="DHS-like NAD/FAD-binding domain"/>
    <property type="match status" value="1"/>
</dbReference>
<dbReference type="InterPro" id="IPR029035">
    <property type="entry name" value="DHS-like_NAD/FAD-binding_dom"/>
</dbReference>
<dbReference type="PROSITE" id="PS51296">
    <property type="entry name" value="RIESKE"/>
    <property type="match status" value="1"/>
</dbReference>
<evidence type="ECO:0000256" key="7">
    <source>
        <dbReference type="RuleBase" id="RU362132"/>
    </source>
</evidence>
<dbReference type="SUPFAM" id="SSF52518">
    <property type="entry name" value="Thiamin diphosphate-binding fold (THDP-binding)"/>
    <property type="match status" value="2"/>
</dbReference>
<dbReference type="Pfam" id="PF02776">
    <property type="entry name" value="TPP_enzyme_N"/>
    <property type="match status" value="1"/>
</dbReference>
<dbReference type="Proteomes" id="UP000598633">
    <property type="component" value="Unassembled WGS sequence"/>
</dbReference>
<dbReference type="InterPro" id="IPR012001">
    <property type="entry name" value="Thiamin_PyroP_enz_TPP-bd_dom"/>
</dbReference>
<accession>A0A8J6Y7N3</accession>
<dbReference type="InterPro" id="IPR017941">
    <property type="entry name" value="Rieske_2Fe-2S"/>
</dbReference>
<dbReference type="AlphaFoldDB" id="A0A8J6Y7N3"/>
<name>A0A8J6Y7N3_9BACT</name>
<dbReference type="GO" id="GO:0030976">
    <property type="term" value="F:thiamine pyrophosphate binding"/>
    <property type="evidence" value="ECO:0007669"/>
    <property type="project" value="InterPro"/>
</dbReference>
<keyword evidence="4" id="KW-0408">Iron</keyword>
<dbReference type="CDD" id="cd03467">
    <property type="entry name" value="Rieske"/>
    <property type="match status" value="1"/>
</dbReference>
<dbReference type="InterPro" id="IPR012000">
    <property type="entry name" value="Thiamin_PyroP_enz_cen_dom"/>
</dbReference>
<dbReference type="Gene3D" id="3.40.50.970">
    <property type="match status" value="2"/>
</dbReference>
<dbReference type="EMBL" id="JACXWA010000011">
    <property type="protein sequence ID" value="MBD3869879.1"/>
    <property type="molecule type" value="Genomic_DNA"/>
</dbReference>
<protein>
    <submittedName>
        <fullName evidence="9">Rieske 2Fe-2S domain-containing protein</fullName>
    </submittedName>
</protein>
<evidence type="ECO:0000313" key="10">
    <source>
        <dbReference type="Proteomes" id="UP000598633"/>
    </source>
</evidence>
<dbReference type="CDD" id="cd07039">
    <property type="entry name" value="TPP_PYR_POX"/>
    <property type="match status" value="1"/>
</dbReference>
<keyword evidence="3" id="KW-0479">Metal-binding</keyword>
<feature type="domain" description="Rieske" evidence="8">
    <location>
        <begin position="10"/>
        <end position="104"/>
    </location>
</feature>
<dbReference type="InterPro" id="IPR011766">
    <property type="entry name" value="TPP_enzyme_TPP-bd"/>
</dbReference>
<dbReference type="PANTHER" id="PTHR42981">
    <property type="entry name" value="PYRUVATE DEHYDROGENASE [UBIQUINONE]"/>
    <property type="match status" value="1"/>
</dbReference>
<gene>
    <name evidence="9" type="ORF">IFJ97_00800</name>
</gene>
<dbReference type="SUPFAM" id="SSF50022">
    <property type="entry name" value="ISP domain"/>
    <property type="match status" value="1"/>
</dbReference>
<dbReference type="InterPro" id="IPR047211">
    <property type="entry name" value="POXB-like"/>
</dbReference>
<evidence type="ECO:0000256" key="4">
    <source>
        <dbReference type="ARBA" id="ARBA00023004"/>
    </source>
</evidence>
<comment type="similarity">
    <text evidence="1 7">Belongs to the TPP enzyme family.</text>
</comment>
<dbReference type="InterPro" id="IPR047210">
    <property type="entry name" value="TPP_PYR_POXB-like"/>
</dbReference>
<comment type="caution">
    <text evidence="9">The sequence shown here is derived from an EMBL/GenBank/DDBJ whole genome shotgun (WGS) entry which is preliminary data.</text>
</comment>
<dbReference type="Pfam" id="PF00205">
    <property type="entry name" value="TPP_enzyme_M"/>
    <property type="match status" value="1"/>
</dbReference>
<evidence type="ECO:0000256" key="2">
    <source>
        <dbReference type="ARBA" id="ARBA00022714"/>
    </source>
</evidence>
<dbReference type="GO" id="GO:0003824">
    <property type="term" value="F:catalytic activity"/>
    <property type="evidence" value="ECO:0007669"/>
    <property type="project" value="InterPro"/>
</dbReference>
<keyword evidence="2" id="KW-0001">2Fe-2S</keyword>
<dbReference type="GO" id="GO:0019752">
    <property type="term" value="P:carboxylic acid metabolic process"/>
    <property type="evidence" value="ECO:0007669"/>
    <property type="project" value="UniProtKB-ARBA"/>
</dbReference>
<evidence type="ECO:0000259" key="8">
    <source>
        <dbReference type="PROSITE" id="PS51296"/>
    </source>
</evidence>
<organism evidence="9 10">
    <name type="scientific">Candidatus Sulfomarinibacter kjeldsenii</name>
    <dbReference type="NCBI Taxonomy" id="2885994"/>
    <lineage>
        <taxon>Bacteria</taxon>
        <taxon>Pseudomonadati</taxon>
        <taxon>Acidobacteriota</taxon>
        <taxon>Thermoanaerobaculia</taxon>
        <taxon>Thermoanaerobaculales</taxon>
        <taxon>Candidatus Sulfomarinibacteraceae</taxon>
        <taxon>Candidatus Sulfomarinibacter</taxon>
    </lineage>
</organism>
<keyword evidence="5" id="KW-0411">Iron-sulfur</keyword>
<dbReference type="InterPro" id="IPR029061">
    <property type="entry name" value="THDP-binding"/>
</dbReference>
<evidence type="ECO:0000313" key="9">
    <source>
        <dbReference type="EMBL" id="MBD3869879.1"/>
    </source>
</evidence>
<sequence>MTSRGNDLVWTKVLDADELPEGRVKPVTCRHRTLCMTRHEGSYGALDNHCPHQGGPLGEGSIENGLLRCPWHGWDYDPITGKAPGYDDGVETFEVEARDDGVYVGMPGEKEHFRTVGDLMMETLANWGVRQVFGMVGHSNLGLADALRIQEEQGNISYYGIRHEGAASFACSAYGKLTGRPAACLSIAGPGATNLLTGLWDANVDRSPVIALTGQVETQVLGPGAFQEVDLQAAFGKVAQWQQPALPNSKHAELINLACKSAILNRGVSQIIFPDEVPKMPADDGAQAGGPEGRVTPLEIAPPEESVDRAVELLARSKRPVIIVGHGSRFQMPGVIELAEMLSCPIITTFKGKGLIPDSHPLAAGVLGRSGTPVASWVMNESDCLLVFGASFSNHTGITPKKPIIQVDFDPMILGKFHAVDVPVWGEIGVSCRIFMDRLKGKISAVDQRGDLEKRWAIWRAEKKNRLGDKRGKGVNSASIFAALTRMAPADAIIAVDVGNNTYSFGRYFECERQAVLMSGYLGSIGFGFPAAMGAWAATQEDDPRFKGRKVISVSGDGGFGQYLAELTTAVKYGMDITHILLNNNELGKISKEQKAGDWEVWQTSLHNPDFAEYANLCGALGLSVRKEGELDGAISAALDHDGPSLVEIHSDVELI</sequence>
<dbReference type="Gene3D" id="2.102.10.10">
    <property type="entry name" value="Rieske [2Fe-2S] iron-sulphur domain"/>
    <property type="match status" value="1"/>
</dbReference>
<proteinExistence type="inferred from homology"/>
<dbReference type="InterPro" id="IPR036922">
    <property type="entry name" value="Rieske_2Fe-2S_sf"/>
</dbReference>
<evidence type="ECO:0000256" key="6">
    <source>
        <dbReference type="ARBA" id="ARBA00023052"/>
    </source>
</evidence>
<dbReference type="Gene3D" id="3.40.50.1220">
    <property type="entry name" value="TPP-binding domain"/>
    <property type="match status" value="1"/>
</dbReference>
<evidence type="ECO:0000256" key="3">
    <source>
        <dbReference type="ARBA" id="ARBA00022723"/>
    </source>
</evidence>
<evidence type="ECO:0000256" key="5">
    <source>
        <dbReference type="ARBA" id="ARBA00023014"/>
    </source>
</evidence>
<dbReference type="PANTHER" id="PTHR42981:SF2">
    <property type="entry name" value="PYRUVATE DEHYDROGENASE [UBIQUINONE]"/>
    <property type="match status" value="1"/>
</dbReference>
<keyword evidence="6 7" id="KW-0786">Thiamine pyrophosphate</keyword>